<dbReference type="InterPro" id="IPR025282">
    <property type="entry name" value="DUF4214"/>
</dbReference>
<evidence type="ECO:0000259" key="2">
    <source>
        <dbReference type="Pfam" id="PF13946"/>
    </source>
</evidence>
<feature type="region of interest" description="Disordered" evidence="1">
    <location>
        <begin position="299"/>
        <end position="327"/>
    </location>
</feature>
<protein>
    <submittedName>
        <fullName evidence="3">DUF4214 domain-containing protein</fullName>
    </submittedName>
</protein>
<feature type="domain" description="DUF4214" evidence="2">
    <location>
        <begin position="539"/>
        <end position="602"/>
    </location>
</feature>
<organism evidence="3 4">
    <name type="scientific">Telmatocola sphagniphila</name>
    <dbReference type="NCBI Taxonomy" id="1123043"/>
    <lineage>
        <taxon>Bacteria</taxon>
        <taxon>Pseudomonadati</taxon>
        <taxon>Planctomycetota</taxon>
        <taxon>Planctomycetia</taxon>
        <taxon>Gemmatales</taxon>
        <taxon>Gemmataceae</taxon>
    </lineage>
</organism>
<dbReference type="EMBL" id="CP074694">
    <property type="protein sequence ID" value="QVL34161.1"/>
    <property type="molecule type" value="Genomic_DNA"/>
</dbReference>
<dbReference type="InterPro" id="IPR038255">
    <property type="entry name" value="PBS_linker_sf"/>
</dbReference>
<name>A0A8E6BAI6_9BACT</name>
<accession>A0A8E6BAI6</accession>
<keyword evidence="4" id="KW-1185">Reference proteome</keyword>
<evidence type="ECO:0000313" key="3">
    <source>
        <dbReference type="EMBL" id="QVL34161.1"/>
    </source>
</evidence>
<feature type="compositionally biased region" description="Polar residues" evidence="1">
    <location>
        <begin position="315"/>
        <end position="327"/>
    </location>
</feature>
<reference evidence="3" key="1">
    <citation type="submission" date="2021-05" db="EMBL/GenBank/DDBJ databases">
        <title>Complete genome sequence of the cellulolytic planctomycete Telmatocola sphagniphila SP2T and characterization of the first cellulase from planctomycetes.</title>
        <authorList>
            <person name="Rakitin A.L."/>
            <person name="Beletsky A.V."/>
            <person name="Naumoff D.G."/>
            <person name="Kulichevskaya I.S."/>
            <person name="Mardanov A.V."/>
            <person name="Ravin N.V."/>
            <person name="Dedysh S.N."/>
        </authorList>
    </citation>
    <scope>NUCLEOTIDE SEQUENCE</scope>
    <source>
        <strain evidence="3">SP2T</strain>
    </source>
</reference>
<dbReference type="Gene3D" id="1.10.3130.20">
    <property type="entry name" value="Phycobilisome linker domain"/>
    <property type="match status" value="1"/>
</dbReference>
<proteinExistence type="predicted"/>
<evidence type="ECO:0000256" key="1">
    <source>
        <dbReference type="SAM" id="MobiDB-lite"/>
    </source>
</evidence>
<dbReference type="InterPro" id="IPR059226">
    <property type="entry name" value="Choice_anch_Q_dom"/>
</dbReference>
<feature type="domain" description="DUF4214" evidence="2">
    <location>
        <begin position="452"/>
        <end position="500"/>
    </location>
</feature>
<dbReference type="SUPFAM" id="SSF51126">
    <property type="entry name" value="Pectin lyase-like"/>
    <property type="match status" value="1"/>
</dbReference>
<dbReference type="NCBIfam" id="NF041518">
    <property type="entry name" value="choice_anch_Q"/>
    <property type="match status" value="1"/>
</dbReference>
<dbReference type="Proteomes" id="UP000676194">
    <property type="component" value="Chromosome"/>
</dbReference>
<sequence>MTPLNFSRKQNQSVRNIKTMLRSRLSCTPLEDRCVPATFLVNSTDNTLDSTITASHMTLMDAISEANATPGSNTVTFDPSLYANGAATIPTELTISGNVTISGPGSGKIVLKAPTGTSSLPANVFNVLEGATVELDGLTLSNGTGANVTTPVQGTTLVGGAINNFGTLTVNDSTFTGNSSGIGGAIYNIGNLTVADSTFNSNQALQGPGGAIYSNYGTVSISNSTFVSNTATNTSTGGSLSSGGAIYSNDTTTSIVNSTITENSATSVNSGQPAVGGGLGFAGGTVSLYNSIVAGNTVSSSASSSSQPGDIDGTLLNSSSNSIVGTDPTSGNLAGGLTSGTNGNIGLQNSTATSGAITADLSQIFGSNTLQNNGGPTDTIALGANSLALGAGSTQVPGYVAVDQTGQTRSSLTPDIGAYQSSPAASQSPLAPVGVPTTFSGIFAPEPSSDGNTAFVKGLYQSLLKRAGDSSGIAAWAADLDAGISRYKVTEAFINSTEYRTDEVTTFYQTLLNRAPDSTGLNYFVGLLQNGDDESDVISQIVSSPEFTSSNSSTQLVNKLYQALLGRPADAGAAGWINALNLGVTSPGAVATGILESAESLNSIIQANFNSFLERAADPNAVNSYSHELQNHRITFGDLQANILASNEFYGDALAHLNS</sequence>
<dbReference type="RefSeq" id="WP_213499133.1">
    <property type="nucleotide sequence ID" value="NZ_CP074694.1"/>
</dbReference>
<evidence type="ECO:0000313" key="4">
    <source>
        <dbReference type="Proteomes" id="UP000676194"/>
    </source>
</evidence>
<dbReference type="Pfam" id="PF13946">
    <property type="entry name" value="DUF4214"/>
    <property type="match status" value="2"/>
</dbReference>
<gene>
    <name evidence="3" type="ORF">KIH39_09700</name>
</gene>
<dbReference type="KEGG" id="tsph:KIH39_09700"/>
<dbReference type="AlphaFoldDB" id="A0A8E6BAI6"/>
<dbReference type="InterPro" id="IPR011050">
    <property type="entry name" value="Pectin_lyase_fold/virulence"/>
</dbReference>